<dbReference type="AlphaFoldDB" id="A0A8J2UHQ5"/>
<name>A0A8J2UHQ5_9BACT</name>
<gene>
    <name evidence="2" type="ORF">GCM10011511_48230</name>
</gene>
<evidence type="ECO:0000256" key="1">
    <source>
        <dbReference type="SAM" id="SignalP"/>
    </source>
</evidence>
<protein>
    <recommendedName>
        <fullName evidence="4">Lipoprotein</fullName>
    </recommendedName>
</protein>
<organism evidence="2 3">
    <name type="scientific">Puia dinghuensis</name>
    <dbReference type="NCBI Taxonomy" id="1792502"/>
    <lineage>
        <taxon>Bacteria</taxon>
        <taxon>Pseudomonadati</taxon>
        <taxon>Bacteroidota</taxon>
        <taxon>Chitinophagia</taxon>
        <taxon>Chitinophagales</taxon>
        <taxon>Chitinophagaceae</taxon>
        <taxon>Puia</taxon>
    </lineage>
</organism>
<dbReference type="Proteomes" id="UP000607559">
    <property type="component" value="Unassembled WGS sequence"/>
</dbReference>
<feature type="signal peptide" evidence="1">
    <location>
        <begin position="1"/>
        <end position="21"/>
    </location>
</feature>
<accession>A0A8J2UHQ5</accession>
<reference evidence="2" key="1">
    <citation type="journal article" date="2014" name="Int. J. Syst. Evol. Microbiol.">
        <title>Complete genome sequence of Corynebacterium casei LMG S-19264T (=DSM 44701T), isolated from a smear-ripened cheese.</title>
        <authorList>
            <consortium name="US DOE Joint Genome Institute (JGI-PGF)"/>
            <person name="Walter F."/>
            <person name="Albersmeier A."/>
            <person name="Kalinowski J."/>
            <person name="Ruckert C."/>
        </authorList>
    </citation>
    <scope>NUCLEOTIDE SEQUENCE</scope>
    <source>
        <strain evidence="2">CGMCC 1.15448</strain>
    </source>
</reference>
<keyword evidence="3" id="KW-1185">Reference proteome</keyword>
<dbReference type="PROSITE" id="PS51257">
    <property type="entry name" value="PROKAR_LIPOPROTEIN"/>
    <property type="match status" value="1"/>
</dbReference>
<dbReference type="EMBL" id="BMJC01000005">
    <property type="protein sequence ID" value="GGB18780.1"/>
    <property type="molecule type" value="Genomic_DNA"/>
</dbReference>
<feature type="chain" id="PRO_5035194173" description="Lipoprotein" evidence="1">
    <location>
        <begin position="22"/>
        <end position="140"/>
    </location>
</feature>
<evidence type="ECO:0000313" key="3">
    <source>
        <dbReference type="Proteomes" id="UP000607559"/>
    </source>
</evidence>
<evidence type="ECO:0008006" key="4">
    <source>
        <dbReference type="Google" id="ProtNLM"/>
    </source>
</evidence>
<keyword evidence="1" id="KW-0732">Signal</keyword>
<proteinExistence type="predicted"/>
<comment type="caution">
    <text evidence="2">The sequence shown here is derived from an EMBL/GenBank/DDBJ whole genome shotgun (WGS) entry which is preliminary data.</text>
</comment>
<reference evidence="2" key="2">
    <citation type="submission" date="2020-09" db="EMBL/GenBank/DDBJ databases">
        <authorList>
            <person name="Sun Q."/>
            <person name="Zhou Y."/>
        </authorList>
    </citation>
    <scope>NUCLEOTIDE SEQUENCE</scope>
    <source>
        <strain evidence="2">CGMCC 1.15448</strain>
    </source>
</reference>
<evidence type="ECO:0000313" key="2">
    <source>
        <dbReference type="EMBL" id="GGB18780.1"/>
    </source>
</evidence>
<dbReference type="RefSeq" id="WP_188936615.1">
    <property type="nucleotide sequence ID" value="NZ_BMJC01000005.1"/>
</dbReference>
<sequence>MKITRILNALLTLFTVLSFSACTKTVTQAVNQVYSATYTIKPTDWALDNSGLFYYKVDLSVPEIDNLVVQDGGVEVYLSFDGGTTFDAIPETISGITYNALHQAGTLTIGYYTESNIATPPPLPNGSVLAKVIILDGKPL</sequence>